<evidence type="ECO:0000313" key="2">
    <source>
        <dbReference type="EMBL" id="CAG9183717.1"/>
    </source>
</evidence>
<keyword evidence="3" id="KW-1185">Reference proteome</keyword>
<reference evidence="2 3" key="1">
    <citation type="submission" date="2021-08" db="EMBL/GenBank/DDBJ databases">
        <authorList>
            <person name="Peeters C."/>
        </authorList>
    </citation>
    <scope>NUCLEOTIDE SEQUENCE [LARGE SCALE GENOMIC DNA]</scope>
    <source>
        <strain evidence="2 3">LMG 32289</strain>
    </source>
</reference>
<dbReference type="EMBL" id="CAJZAG010000012">
    <property type="protein sequence ID" value="CAG9183717.1"/>
    <property type="molecule type" value="Genomic_DNA"/>
</dbReference>
<feature type="region of interest" description="Disordered" evidence="1">
    <location>
        <begin position="46"/>
        <end position="74"/>
    </location>
</feature>
<proteinExistence type="predicted"/>
<name>A0ABN7ZI41_9BURK</name>
<dbReference type="RefSeq" id="WP_223993987.1">
    <property type="nucleotide sequence ID" value="NZ_CAJZAG010000012.1"/>
</dbReference>
<accession>A0ABN7ZI41</accession>
<comment type="caution">
    <text evidence="2">The sequence shown here is derived from an EMBL/GenBank/DDBJ whole genome shotgun (WGS) entry which is preliminary data.</text>
</comment>
<gene>
    <name evidence="2" type="ORF">LMG32289_05400</name>
</gene>
<protein>
    <submittedName>
        <fullName evidence="2">Uncharacterized protein</fullName>
    </submittedName>
</protein>
<sequence length="74" mass="8495">MKVFSWLAKRRQVTQMLAHIDHSVRQRLAEREPIWAECNADIQRDYVPSTRPPEAKAAGKPSPAPVEAVPEYLR</sequence>
<dbReference type="Proteomes" id="UP000706525">
    <property type="component" value="Unassembled WGS sequence"/>
</dbReference>
<evidence type="ECO:0000256" key="1">
    <source>
        <dbReference type="SAM" id="MobiDB-lite"/>
    </source>
</evidence>
<organism evidence="2 3">
    <name type="scientific">Cupriavidus pampae</name>
    <dbReference type="NCBI Taxonomy" id="659251"/>
    <lineage>
        <taxon>Bacteria</taxon>
        <taxon>Pseudomonadati</taxon>
        <taxon>Pseudomonadota</taxon>
        <taxon>Betaproteobacteria</taxon>
        <taxon>Burkholderiales</taxon>
        <taxon>Burkholderiaceae</taxon>
        <taxon>Cupriavidus</taxon>
    </lineage>
</organism>
<evidence type="ECO:0000313" key="3">
    <source>
        <dbReference type="Proteomes" id="UP000706525"/>
    </source>
</evidence>